<dbReference type="PANTHER" id="PTHR24198:SF165">
    <property type="entry name" value="ANKYRIN REPEAT-CONTAINING PROTEIN-RELATED"/>
    <property type="match status" value="1"/>
</dbReference>
<keyword evidence="7" id="KW-1185">Reference proteome</keyword>
<dbReference type="PANTHER" id="PTHR24198">
    <property type="entry name" value="ANKYRIN REPEAT AND PROTEIN KINASE DOMAIN-CONTAINING PROTEIN"/>
    <property type="match status" value="1"/>
</dbReference>
<evidence type="ECO:0000256" key="4">
    <source>
        <dbReference type="SAM" id="Coils"/>
    </source>
</evidence>
<keyword evidence="1" id="KW-0677">Repeat</keyword>
<protein>
    <submittedName>
        <fullName evidence="6">Ankyrin repeat-containing domain protein</fullName>
    </submittedName>
</protein>
<organism evidence="6 7">
    <name type="scientific">Ascosphaera apis ARSEF 7405</name>
    <dbReference type="NCBI Taxonomy" id="392613"/>
    <lineage>
        <taxon>Eukaryota</taxon>
        <taxon>Fungi</taxon>
        <taxon>Dikarya</taxon>
        <taxon>Ascomycota</taxon>
        <taxon>Pezizomycotina</taxon>
        <taxon>Eurotiomycetes</taxon>
        <taxon>Eurotiomycetidae</taxon>
        <taxon>Onygenales</taxon>
        <taxon>Ascosphaeraceae</taxon>
        <taxon>Ascosphaera</taxon>
    </lineage>
</organism>
<dbReference type="Pfam" id="PF00023">
    <property type="entry name" value="Ank"/>
    <property type="match status" value="1"/>
</dbReference>
<dbReference type="PROSITE" id="PS50088">
    <property type="entry name" value="ANK_REPEAT"/>
    <property type="match status" value="1"/>
</dbReference>
<evidence type="ECO:0000256" key="5">
    <source>
        <dbReference type="SAM" id="MobiDB-lite"/>
    </source>
</evidence>
<dbReference type="SMART" id="SM00248">
    <property type="entry name" value="ANK"/>
    <property type="match status" value="5"/>
</dbReference>
<dbReference type="EMBL" id="AZGZ01000027">
    <property type="protein sequence ID" value="KZZ88248.1"/>
    <property type="molecule type" value="Genomic_DNA"/>
</dbReference>
<keyword evidence="4" id="KW-0175">Coiled coil</keyword>
<evidence type="ECO:0000256" key="3">
    <source>
        <dbReference type="PROSITE-ProRule" id="PRU00023"/>
    </source>
</evidence>
<sequence length="584" mass="65758">MNSMLNFHLRTADWIVPAVDLRRLNEMLYAIFIRPAAANETPPDLNGFTTLFSAVIMKTNKAHSKKYAEFDCKEKAIYEICGMTFDDLELADIYELRCLKNLMEELRKILEEIQRLDLLNELALEEIHTKLIFFQQTTKIDDTEFKTWKQHNRARRSRYSERMNTTLAKIEKEYSKAENAENRSSLRVQKACRRHGLFYPDVAVNAIRKDKNNLLSQFLADDPLSASCPLIYALFRYTIDCRASRCAKLLSLAPELGLTVNTDCLNHLILNAANQKIYGRSTGYEEFDIRTEIEVFNILLRHLGTVENQAFVIEKMDTYLGNVLHYVAFYGLENFCRAIMNSLGLVKIRGITARRAVLLKNFEGYTPLALAVHMNQYNVAKILVETLINGPRASGDAGEQEVSEYLGDLLLVAVRSQFDDMVRLLLDYKASILSRTPQGYTSLYLAAQLNRPDYIKLFKSSFSFQYVLNAGEPLLKWTPLMAASIEENPEAVDCLIEAGADQSVKDARGWTAAEYVAHRANAVAAKHVGIDCSKQDIARIASAMTGDGPSPDIVAGIGTNSPCGPQPVDLNKPSTPSQPSRFAM</sequence>
<dbReference type="VEuPathDB" id="FungiDB:AAP_05069"/>
<feature type="repeat" description="ANK" evidence="3">
    <location>
        <begin position="475"/>
        <end position="507"/>
    </location>
</feature>
<feature type="coiled-coil region" evidence="4">
    <location>
        <begin position="96"/>
        <end position="126"/>
    </location>
</feature>
<dbReference type="Gene3D" id="1.25.40.20">
    <property type="entry name" value="Ankyrin repeat-containing domain"/>
    <property type="match status" value="2"/>
</dbReference>
<gene>
    <name evidence="6" type="ORF">AAP_05069</name>
</gene>
<accession>A0A167W090</accession>
<name>A0A167W090_9EURO</name>
<evidence type="ECO:0000256" key="1">
    <source>
        <dbReference type="ARBA" id="ARBA00022737"/>
    </source>
</evidence>
<dbReference type="SUPFAM" id="SSF48403">
    <property type="entry name" value="Ankyrin repeat"/>
    <property type="match status" value="1"/>
</dbReference>
<comment type="caution">
    <text evidence="6">The sequence shown here is derived from an EMBL/GenBank/DDBJ whole genome shotgun (WGS) entry which is preliminary data.</text>
</comment>
<feature type="region of interest" description="Disordered" evidence="5">
    <location>
        <begin position="555"/>
        <end position="584"/>
    </location>
</feature>
<dbReference type="OrthoDB" id="4772757at2759"/>
<dbReference type="Proteomes" id="UP000242877">
    <property type="component" value="Unassembled WGS sequence"/>
</dbReference>
<evidence type="ECO:0000313" key="7">
    <source>
        <dbReference type="Proteomes" id="UP000242877"/>
    </source>
</evidence>
<dbReference type="AlphaFoldDB" id="A0A167W090"/>
<evidence type="ECO:0000256" key="2">
    <source>
        <dbReference type="ARBA" id="ARBA00023043"/>
    </source>
</evidence>
<dbReference type="InterPro" id="IPR002110">
    <property type="entry name" value="Ankyrin_rpt"/>
</dbReference>
<reference evidence="6 7" key="1">
    <citation type="journal article" date="2016" name="Genome Biol. Evol.">
        <title>Divergent and convergent evolution of fungal pathogenicity.</title>
        <authorList>
            <person name="Shang Y."/>
            <person name="Xiao G."/>
            <person name="Zheng P."/>
            <person name="Cen K."/>
            <person name="Zhan S."/>
            <person name="Wang C."/>
        </authorList>
    </citation>
    <scope>NUCLEOTIDE SEQUENCE [LARGE SCALE GENOMIC DNA]</scope>
    <source>
        <strain evidence="6 7">ARSEF 7405</strain>
    </source>
</reference>
<dbReference type="InterPro" id="IPR036770">
    <property type="entry name" value="Ankyrin_rpt-contain_sf"/>
</dbReference>
<proteinExistence type="predicted"/>
<evidence type="ECO:0000313" key="6">
    <source>
        <dbReference type="EMBL" id="KZZ88248.1"/>
    </source>
</evidence>
<keyword evidence="2 3" id="KW-0040">ANK repeat</keyword>
<feature type="compositionally biased region" description="Polar residues" evidence="5">
    <location>
        <begin position="572"/>
        <end position="584"/>
    </location>
</feature>